<keyword evidence="2" id="KW-1185">Reference proteome</keyword>
<name>A0A501XGJ8_9SPHN</name>
<comment type="caution">
    <text evidence="1">The sequence shown here is derived from an EMBL/GenBank/DDBJ whole genome shotgun (WGS) entry which is preliminary data.</text>
</comment>
<dbReference type="PIRSF" id="PIRSF006173">
    <property type="entry name" value="UCP006173"/>
    <property type="match status" value="1"/>
</dbReference>
<dbReference type="OrthoDB" id="9786855at2"/>
<dbReference type="Proteomes" id="UP000319897">
    <property type="component" value="Unassembled WGS sequence"/>
</dbReference>
<dbReference type="PANTHER" id="PTHR37421:SF1">
    <property type="entry name" value="UPF0260 PROTEIN YCGN"/>
    <property type="match status" value="1"/>
</dbReference>
<protein>
    <submittedName>
        <fullName evidence="1">YcgN family cysteine cluster protein</fullName>
    </submittedName>
</protein>
<dbReference type="InterPro" id="IPR008228">
    <property type="entry name" value="UCP006173"/>
</dbReference>
<reference evidence="1 2" key="1">
    <citation type="submission" date="2019-06" db="EMBL/GenBank/DDBJ databases">
        <authorList>
            <person name="Lee I."/>
            <person name="Jang G.I."/>
            <person name="Hwang C.Y."/>
        </authorList>
    </citation>
    <scope>NUCLEOTIDE SEQUENCE [LARGE SCALE GENOMIC DNA]</scope>
    <source>
        <strain evidence="1 2">PAMC 28131</strain>
    </source>
</reference>
<dbReference type="PANTHER" id="PTHR37421">
    <property type="entry name" value="UPF0260 PROTEIN YCGN"/>
    <property type="match status" value="1"/>
</dbReference>
<dbReference type="EMBL" id="VFSU01000030">
    <property type="protein sequence ID" value="TPE59585.1"/>
    <property type="molecule type" value="Genomic_DNA"/>
</dbReference>
<organism evidence="1 2">
    <name type="scientific">Sandaracinobacter neustonicus</name>
    <dbReference type="NCBI Taxonomy" id="1715348"/>
    <lineage>
        <taxon>Bacteria</taxon>
        <taxon>Pseudomonadati</taxon>
        <taxon>Pseudomonadota</taxon>
        <taxon>Alphaproteobacteria</taxon>
        <taxon>Sphingomonadales</taxon>
        <taxon>Sphingosinicellaceae</taxon>
        <taxon>Sandaracinobacter</taxon>
    </lineage>
</organism>
<evidence type="ECO:0000313" key="1">
    <source>
        <dbReference type="EMBL" id="TPE59585.1"/>
    </source>
</evidence>
<proteinExistence type="predicted"/>
<accession>A0A501XGJ8</accession>
<dbReference type="NCBIfam" id="NF003501">
    <property type="entry name" value="PRK05170.1-5"/>
    <property type="match status" value="1"/>
</dbReference>
<gene>
    <name evidence="1" type="ORF">FJQ54_13315</name>
</gene>
<dbReference type="InterPro" id="IPR005358">
    <property type="entry name" value="Puta_zinc/iron-chelating_dom"/>
</dbReference>
<dbReference type="Pfam" id="PF03692">
    <property type="entry name" value="CxxCxxCC"/>
    <property type="match status" value="1"/>
</dbReference>
<dbReference type="NCBIfam" id="NF003507">
    <property type="entry name" value="PRK05170.2-5"/>
    <property type="match status" value="1"/>
</dbReference>
<evidence type="ECO:0000313" key="2">
    <source>
        <dbReference type="Proteomes" id="UP000319897"/>
    </source>
</evidence>
<dbReference type="AlphaFoldDB" id="A0A501XGJ8"/>
<sequence>MNRAEWEALCDGCGKCCLHKLEDEESGRIYRTNVACRLLDRHSGRCSDYRNRRAFVPDCVQLRPELVGQLDWLPGTCAYRRVDEGRPLPAWHYLISGDREAVHEVGASVRGWTISEVDASVDLENHIIDPD</sequence>